<dbReference type="AlphaFoldDB" id="A0A6H1ZY89"/>
<accession>A0A6H1ZY89</accession>
<reference evidence="1" key="1">
    <citation type="submission" date="2020-03" db="EMBL/GenBank/DDBJ databases">
        <title>The deep terrestrial virosphere.</title>
        <authorList>
            <person name="Holmfeldt K."/>
            <person name="Nilsson E."/>
            <person name="Simone D."/>
            <person name="Lopez-Fernandez M."/>
            <person name="Wu X."/>
            <person name="de Brujin I."/>
            <person name="Lundin D."/>
            <person name="Andersson A."/>
            <person name="Bertilsson S."/>
            <person name="Dopson M."/>
        </authorList>
    </citation>
    <scope>NUCLEOTIDE SEQUENCE</scope>
    <source>
        <strain evidence="2">MM415A02470</strain>
        <strain evidence="3">MM415B02483</strain>
        <strain evidence="1">TM448A02729</strain>
        <strain evidence="4">TM448B02754</strain>
    </source>
</reference>
<evidence type="ECO:0000313" key="4">
    <source>
        <dbReference type="EMBL" id="QJI01754.1"/>
    </source>
</evidence>
<gene>
    <name evidence="2" type="ORF">MM415A02470_0009</name>
    <name evidence="3" type="ORF">MM415B02483_0009</name>
    <name evidence="1" type="ORF">TM448A02729_0004</name>
    <name evidence="4" type="ORF">TM448B02754_0006</name>
</gene>
<organism evidence="1">
    <name type="scientific">viral metagenome</name>
    <dbReference type="NCBI Taxonomy" id="1070528"/>
    <lineage>
        <taxon>unclassified sequences</taxon>
        <taxon>metagenomes</taxon>
        <taxon>organismal metagenomes</taxon>
    </lineage>
</organism>
<evidence type="ECO:0000313" key="2">
    <source>
        <dbReference type="EMBL" id="QJA73116.1"/>
    </source>
</evidence>
<dbReference type="EMBL" id="MT142876">
    <property type="protein sequence ID" value="QJA89899.1"/>
    <property type="molecule type" value="Genomic_DNA"/>
</dbReference>
<proteinExistence type="predicted"/>
<dbReference type="EMBL" id="MT142003">
    <property type="protein sequence ID" value="QJA73116.1"/>
    <property type="molecule type" value="Genomic_DNA"/>
</dbReference>
<evidence type="ECO:0000313" key="1">
    <source>
        <dbReference type="EMBL" id="QJA52439.1"/>
    </source>
</evidence>
<dbReference type="EMBL" id="MT144948">
    <property type="protein sequence ID" value="QJI01754.1"/>
    <property type="molecule type" value="Genomic_DNA"/>
</dbReference>
<dbReference type="EMBL" id="MT144340">
    <property type="protein sequence ID" value="QJA52439.1"/>
    <property type="molecule type" value="Genomic_DNA"/>
</dbReference>
<evidence type="ECO:0000313" key="3">
    <source>
        <dbReference type="EMBL" id="QJA89899.1"/>
    </source>
</evidence>
<sequence>MPKASDIFSEGLERDIALKRANDASSPTGPLTAGMAVDLSTGALRAMRSGREGSVLTSPGPDYGRDLGSYPLIIDTPAIAGAATLSTPFDTPAWEWMLVTVQSDVNHADGMPMILQVYGLVSMLAFDLVFAMPLFGQHAIQNFVVPTKHDYHLIRILHPVGWAGGEAHVSIRRLSPGYVPGPTIIQTPILSSASITANNLMITHFYDRECRGFMLNIFVSAVQNPTTRVASIYIVPWNGNVGTPMWTVPLGIFAPVHTVARVPHQGPICIWWRTTGAVGPGWTVDMDFTPIYAA</sequence>
<name>A0A6H1ZY89_9ZZZZ</name>
<protein>
    <submittedName>
        <fullName evidence="1">Uncharacterized protein</fullName>
    </submittedName>
</protein>